<dbReference type="RefSeq" id="WP_386076121.1">
    <property type="nucleotide sequence ID" value="NZ_JBHTJT010000038.1"/>
</dbReference>
<sequence>MTLVRGMLQRSEPTFEAASAVSVGKRAYQEDAVLFDCPVGGETGLVVLSDGMGGHAAGDVASSIVLTEVFSELKLQSTRQEEDETGVRTLLMRAAHGANDCIRAYVDEQPDALGMGATLVAGVLRGPFLHWISIGDSPLLLFRGGELIRLNEEHSFGQQMDSMVEAGLMTREVADHHPDRNCLTSVVGGGGIAQIDCPDIPFELFDEDILIFASDGLQFLPDSRIAEVLGDWQKTPSTSIATQLLREIERLNDPDQDNVSIVVVKVAMARAPMARSPEPRPQRAPVTPVRPEPLRANLDVKSADPGGRSVLVLRGAP</sequence>
<dbReference type="CDD" id="cd00143">
    <property type="entry name" value="PP2Cc"/>
    <property type="match status" value="1"/>
</dbReference>
<dbReference type="Gene3D" id="3.60.40.10">
    <property type="entry name" value="PPM-type phosphatase domain"/>
    <property type="match status" value="1"/>
</dbReference>
<dbReference type="PROSITE" id="PS51746">
    <property type="entry name" value="PPM_2"/>
    <property type="match status" value="1"/>
</dbReference>
<dbReference type="SMART" id="SM00331">
    <property type="entry name" value="PP2C_SIG"/>
    <property type="match status" value="1"/>
</dbReference>
<dbReference type="Proteomes" id="UP001597108">
    <property type="component" value="Unassembled WGS sequence"/>
</dbReference>
<feature type="region of interest" description="Disordered" evidence="1">
    <location>
        <begin position="272"/>
        <end position="317"/>
    </location>
</feature>
<evidence type="ECO:0000256" key="1">
    <source>
        <dbReference type="SAM" id="MobiDB-lite"/>
    </source>
</evidence>
<accession>A0ABW3IUF4</accession>
<dbReference type="InterPro" id="IPR036457">
    <property type="entry name" value="PPM-type-like_dom_sf"/>
</dbReference>
<keyword evidence="4" id="KW-1185">Reference proteome</keyword>
<keyword evidence="3" id="KW-0378">Hydrolase</keyword>
<reference evidence="4" key="1">
    <citation type="journal article" date="2019" name="Int. J. Syst. Evol. Microbiol.">
        <title>The Global Catalogue of Microorganisms (GCM) 10K type strain sequencing project: providing services to taxonomists for standard genome sequencing and annotation.</title>
        <authorList>
            <consortium name="The Broad Institute Genomics Platform"/>
            <consortium name="The Broad Institute Genome Sequencing Center for Infectious Disease"/>
            <person name="Wu L."/>
            <person name="Ma J."/>
        </authorList>
    </citation>
    <scope>NUCLEOTIDE SEQUENCE [LARGE SCALE GENOMIC DNA]</scope>
    <source>
        <strain evidence="4">CCUG 60524</strain>
    </source>
</reference>
<organism evidence="3 4">
    <name type="scientific">Tropicimonas aquimaris</name>
    <dbReference type="NCBI Taxonomy" id="914152"/>
    <lineage>
        <taxon>Bacteria</taxon>
        <taxon>Pseudomonadati</taxon>
        <taxon>Pseudomonadota</taxon>
        <taxon>Alphaproteobacteria</taxon>
        <taxon>Rhodobacterales</taxon>
        <taxon>Roseobacteraceae</taxon>
        <taxon>Tropicimonas</taxon>
    </lineage>
</organism>
<comment type="caution">
    <text evidence="3">The sequence shown here is derived from an EMBL/GenBank/DDBJ whole genome shotgun (WGS) entry which is preliminary data.</text>
</comment>
<evidence type="ECO:0000259" key="2">
    <source>
        <dbReference type="PROSITE" id="PS51746"/>
    </source>
</evidence>
<dbReference type="GO" id="GO:0004722">
    <property type="term" value="F:protein serine/threonine phosphatase activity"/>
    <property type="evidence" value="ECO:0007669"/>
    <property type="project" value="UniProtKB-EC"/>
</dbReference>
<dbReference type="Pfam" id="PF13672">
    <property type="entry name" value="PP2C_2"/>
    <property type="match status" value="1"/>
</dbReference>
<dbReference type="EMBL" id="JBHTJT010000038">
    <property type="protein sequence ID" value="MFD0981246.1"/>
    <property type="molecule type" value="Genomic_DNA"/>
</dbReference>
<evidence type="ECO:0000313" key="4">
    <source>
        <dbReference type="Proteomes" id="UP001597108"/>
    </source>
</evidence>
<name>A0ABW3IUF4_9RHOB</name>
<dbReference type="SMART" id="SM00332">
    <property type="entry name" value="PP2Cc"/>
    <property type="match status" value="1"/>
</dbReference>
<dbReference type="SUPFAM" id="SSF81606">
    <property type="entry name" value="PP2C-like"/>
    <property type="match status" value="1"/>
</dbReference>
<proteinExistence type="predicted"/>
<protein>
    <submittedName>
        <fullName evidence="3">PP2C family protein-serine/threonine phosphatase</fullName>
        <ecNumber evidence="3">3.1.3.16</ecNumber>
    </submittedName>
</protein>
<dbReference type="InterPro" id="IPR001932">
    <property type="entry name" value="PPM-type_phosphatase-like_dom"/>
</dbReference>
<gene>
    <name evidence="3" type="ORF">ACFQ2S_16535</name>
</gene>
<feature type="domain" description="PPM-type phosphatase" evidence="2">
    <location>
        <begin position="14"/>
        <end position="266"/>
    </location>
</feature>
<dbReference type="EC" id="3.1.3.16" evidence="3"/>
<evidence type="ECO:0000313" key="3">
    <source>
        <dbReference type="EMBL" id="MFD0981246.1"/>
    </source>
</evidence>